<evidence type="ECO:0000313" key="1">
    <source>
        <dbReference type="EMBL" id="SFF20787.1"/>
    </source>
</evidence>
<protein>
    <recommendedName>
        <fullName evidence="3">Methyltransferase domain-containing protein</fullName>
    </recommendedName>
</protein>
<dbReference type="STRING" id="35752.SAMN05421541_107168"/>
<accession>A0A1I2GVD5</accession>
<dbReference type="AlphaFoldDB" id="A0A1I2GVD5"/>
<gene>
    <name evidence="1" type="ORF">SAMN05421541_107168</name>
</gene>
<sequence>MAVLDAYRARWSGTDRAVFLPAQAMPDLARSIAPLVGNHVQQIVALPEVPDPDDYIDMVWRSVALDGKLVRRLYLLPNRALSQQAIDRIRAADQSSGAETRFLPMNDVPFAASTPQAFRRTWLIDDSTLIVETVLNGLDGWRVTAGESEVSEAVSRWRALWNLGLESPRTDMDGPNLEEPLTHSADLMNEVAHVLCTGSYIDRSSCEWYHAAWQYLRVFDMVSTPTWHSEFYQEAFNSYYEKERPDLLICGTADYSLLSYVISKRSRTKDALGTTVLDRCPTPLFACRWYANRLGLGVMTLEDDVLNPTAMMEENFDIIATDAFLTRFTRRDSRRVKAAWYAALKPGGVVITTVRLPRSEEDSRDEVAEASAFAHRARRRAEKWRSFLKVEPREIYRMAETYARRMHSHDQGAADAILSDFGAVGFSIVHSETADVPGELMPARYLRVIAAKESE</sequence>
<dbReference type="Gene3D" id="3.40.50.150">
    <property type="entry name" value="Vaccinia Virus protein VP39"/>
    <property type="match status" value="1"/>
</dbReference>
<evidence type="ECO:0000313" key="2">
    <source>
        <dbReference type="Proteomes" id="UP000199645"/>
    </source>
</evidence>
<dbReference type="InterPro" id="IPR029063">
    <property type="entry name" value="SAM-dependent_MTases_sf"/>
</dbReference>
<reference evidence="1 2" key="1">
    <citation type="submission" date="2016-10" db="EMBL/GenBank/DDBJ databases">
        <authorList>
            <person name="de Groot N.N."/>
        </authorList>
    </citation>
    <scope>NUCLEOTIDE SEQUENCE [LARGE SCALE GENOMIC DNA]</scope>
    <source>
        <strain evidence="1 2">DSM 43019</strain>
    </source>
</reference>
<dbReference type="EMBL" id="FONV01000007">
    <property type="protein sequence ID" value="SFF20787.1"/>
    <property type="molecule type" value="Genomic_DNA"/>
</dbReference>
<evidence type="ECO:0008006" key="3">
    <source>
        <dbReference type="Google" id="ProtNLM"/>
    </source>
</evidence>
<proteinExistence type="predicted"/>
<dbReference type="Proteomes" id="UP000199645">
    <property type="component" value="Unassembled WGS sequence"/>
</dbReference>
<name>A0A1I2GVD5_9ACTN</name>
<dbReference type="SUPFAM" id="SSF53335">
    <property type="entry name" value="S-adenosyl-L-methionine-dependent methyltransferases"/>
    <property type="match status" value="1"/>
</dbReference>
<keyword evidence="2" id="KW-1185">Reference proteome</keyword>
<organism evidence="1 2">
    <name type="scientific">Actinoplanes philippinensis</name>
    <dbReference type="NCBI Taxonomy" id="35752"/>
    <lineage>
        <taxon>Bacteria</taxon>
        <taxon>Bacillati</taxon>
        <taxon>Actinomycetota</taxon>
        <taxon>Actinomycetes</taxon>
        <taxon>Micromonosporales</taxon>
        <taxon>Micromonosporaceae</taxon>
        <taxon>Actinoplanes</taxon>
    </lineage>
</organism>